<sequence>MRTRNKPRPATVFGIDIGKNFFHVVGLDAAGMPIQKATFRRDTLLQFFERAGPALVGMEACSGSQWLARKIAAMGHTVRIIPAQFVKPYVKSNKNDLIDAAAIAEAVTRPTMRFVELRSPEHIDLQALHRVRDRMMSQRTCLINQMRAFCLEYGIAIHQGAGKFKADLPRVLADQSNDLTSAMRRILASTFDELRQLELRIAEVNREIEAIASQSDTARRLMTIPGIGPLAATALLAAAGSARQFKRARDMAAWLGLVPREYSTGGKTKLLGISKRGNRYLRRMIIHGARSCVTHLDRSRYRLGAWLDGLQARMHTNKVTVALAAKIARIAWVVMTKPGASYERRDPAFS</sequence>
<dbReference type="GO" id="GO:0003677">
    <property type="term" value="F:DNA binding"/>
    <property type="evidence" value="ECO:0007669"/>
    <property type="project" value="InterPro"/>
</dbReference>
<feature type="domain" description="Transposase IS116/IS110/IS902 C-terminal" evidence="3">
    <location>
        <begin position="218"/>
        <end position="296"/>
    </location>
</feature>
<dbReference type="GO" id="GO:0006313">
    <property type="term" value="P:DNA transposition"/>
    <property type="evidence" value="ECO:0007669"/>
    <property type="project" value="InterPro"/>
</dbReference>
<dbReference type="InterPro" id="IPR002525">
    <property type="entry name" value="Transp_IS110-like_N"/>
</dbReference>
<evidence type="ECO:0000313" key="5">
    <source>
        <dbReference type="Proteomes" id="UP000297700"/>
    </source>
</evidence>
<evidence type="ECO:0000256" key="1">
    <source>
        <dbReference type="SAM" id="Coils"/>
    </source>
</evidence>
<dbReference type="AlphaFoldDB" id="A0A4Y9NDS9"/>
<accession>A0A4Y9NDS9</accession>
<dbReference type="PANTHER" id="PTHR33055">
    <property type="entry name" value="TRANSPOSASE FOR INSERTION SEQUENCE ELEMENT IS1111A"/>
    <property type="match status" value="1"/>
</dbReference>
<dbReference type="NCBIfam" id="NF033542">
    <property type="entry name" value="transpos_IS110"/>
    <property type="match status" value="1"/>
</dbReference>
<comment type="caution">
    <text evidence="4">The sequence shown here is derived from an EMBL/GenBank/DDBJ whole genome shotgun (WGS) entry which is preliminary data.</text>
</comment>
<dbReference type="InterPro" id="IPR003346">
    <property type="entry name" value="Transposase_20"/>
</dbReference>
<evidence type="ECO:0000259" key="3">
    <source>
        <dbReference type="Pfam" id="PF02371"/>
    </source>
</evidence>
<evidence type="ECO:0000313" key="4">
    <source>
        <dbReference type="EMBL" id="TFV65864.1"/>
    </source>
</evidence>
<organism evidence="4 5">
    <name type="scientific">Bradyrhizobium frederickii</name>
    <dbReference type="NCBI Taxonomy" id="2560054"/>
    <lineage>
        <taxon>Bacteria</taxon>
        <taxon>Pseudomonadati</taxon>
        <taxon>Pseudomonadota</taxon>
        <taxon>Alphaproteobacteria</taxon>
        <taxon>Hyphomicrobiales</taxon>
        <taxon>Nitrobacteraceae</taxon>
        <taxon>Bradyrhizobium</taxon>
    </lineage>
</organism>
<dbReference type="EMBL" id="SPQS01000112">
    <property type="protein sequence ID" value="TFV65864.1"/>
    <property type="molecule type" value="Genomic_DNA"/>
</dbReference>
<gene>
    <name evidence="4" type="ORF">E4K64_39830</name>
</gene>
<evidence type="ECO:0000259" key="2">
    <source>
        <dbReference type="Pfam" id="PF01548"/>
    </source>
</evidence>
<feature type="domain" description="Transposase IS110-like N-terminal" evidence="2">
    <location>
        <begin position="14"/>
        <end position="150"/>
    </location>
</feature>
<dbReference type="PANTHER" id="PTHR33055:SF3">
    <property type="entry name" value="PUTATIVE TRANSPOSASE FOR IS117-RELATED"/>
    <property type="match status" value="1"/>
</dbReference>
<name>A0A4Y9NDS9_9BRAD</name>
<dbReference type="GO" id="GO:0004803">
    <property type="term" value="F:transposase activity"/>
    <property type="evidence" value="ECO:0007669"/>
    <property type="project" value="InterPro"/>
</dbReference>
<dbReference type="Pfam" id="PF02371">
    <property type="entry name" value="Transposase_20"/>
    <property type="match status" value="1"/>
</dbReference>
<dbReference type="RefSeq" id="WP_126262250.1">
    <property type="nucleotide sequence ID" value="NZ_SPQS01000112.1"/>
</dbReference>
<protein>
    <submittedName>
        <fullName evidence="4">IS110 family transposase</fullName>
    </submittedName>
</protein>
<feature type="coiled-coil region" evidence="1">
    <location>
        <begin position="187"/>
        <end position="214"/>
    </location>
</feature>
<dbReference type="Proteomes" id="UP000297700">
    <property type="component" value="Unassembled WGS sequence"/>
</dbReference>
<keyword evidence="1" id="KW-0175">Coiled coil</keyword>
<proteinExistence type="predicted"/>
<dbReference type="Pfam" id="PF01548">
    <property type="entry name" value="DEDD_Tnp_IS110"/>
    <property type="match status" value="1"/>
</dbReference>
<reference evidence="4 5" key="1">
    <citation type="submission" date="2019-03" db="EMBL/GenBank/DDBJ databases">
        <title>Bradyrhizobium strains diversity.</title>
        <authorList>
            <person name="Urquiaga M.C.O."/>
            <person name="Hungria M."/>
            <person name="Delamuta J.R.M."/>
            <person name="Klepa M.S."/>
        </authorList>
    </citation>
    <scope>NUCLEOTIDE SEQUENCE [LARGE SCALE GENOMIC DNA]</scope>
    <source>
        <strain evidence="4 5">CNPSo 3426</strain>
    </source>
</reference>
<dbReference type="InterPro" id="IPR047650">
    <property type="entry name" value="Transpos_IS110"/>
</dbReference>